<dbReference type="OrthoDB" id="10014897at2759"/>
<dbReference type="PANTHER" id="PTHR24394:SF44">
    <property type="entry name" value="ZINC FINGER PROTEIN 271-LIKE"/>
    <property type="match status" value="1"/>
</dbReference>
<evidence type="ECO:0000259" key="8">
    <source>
        <dbReference type="PROSITE" id="PS50157"/>
    </source>
</evidence>
<evidence type="ECO:0000256" key="7">
    <source>
        <dbReference type="PROSITE-ProRule" id="PRU00042"/>
    </source>
</evidence>
<accession>A0A9Q1H466</accession>
<keyword evidence="2" id="KW-0479">Metal-binding</keyword>
<dbReference type="Proteomes" id="UP001152320">
    <property type="component" value="Chromosome 12"/>
</dbReference>
<evidence type="ECO:0000313" key="10">
    <source>
        <dbReference type="Proteomes" id="UP001152320"/>
    </source>
</evidence>
<dbReference type="FunFam" id="3.30.160.60:FF:000110">
    <property type="entry name" value="Zinc finger protein-like"/>
    <property type="match status" value="1"/>
</dbReference>
<evidence type="ECO:0000256" key="1">
    <source>
        <dbReference type="ARBA" id="ARBA00004123"/>
    </source>
</evidence>
<dbReference type="GO" id="GO:0008270">
    <property type="term" value="F:zinc ion binding"/>
    <property type="evidence" value="ECO:0007669"/>
    <property type="project" value="UniProtKB-KW"/>
</dbReference>
<evidence type="ECO:0000256" key="4">
    <source>
        <dbReference type="ARBA" id="ARBA00022771"/>
    </source>
</evidence>
<feature type="domain" description="C2H2-type" evidence="8">
    <location>
        <begin position="87"/>
        <end position="109"/>
    </location>
</feature>
<dbReference type="SUPFAM" id="SSF57667">
    <property type="entry name" value="beta-beta-alpha zinc fingers"/>
    <property type="match status" value="1"/>
</dbReference>
<dbReference type="SMART" id="SM00355">
    <property type="entry name" value="ZnF_C2H2"/>
    <property type="match status" value="3"/>
</dbReference>
<evidence type="ECO:0000256" key="5">
    <source>
        <dbReference type="ARBA" id="ARBA00022833"/>
    </source>
</evidence>
<dbReference type="GO" id="GO:0005634">
    <property type="term" value="C:nucleus"/>
    <property type="evidence" value="ECO:0007669"/>
    <property type="project" value="UniProtKB-SubCell"/>
</dbReference>
<keyword evidence="6" id="KW-0539">Nucleus</keyword>
<dbReference type="InterPro" id="IPR013087">
    <property type="entry name" value="Znf_C2H2_type"/>
</dbReference>
<protein>
    <submittedName>
        <fullName evidence="9">Protein sister of odd and bowel</fullName>
    </submittedName>
</protein>
<keyword evidence="5" id="KW-0862">Zinc</keyword>
<dbReference type="PROSITE" id="PS50157">
    <property type="entry name" value="ZINC_FINGER_C2H2_2"/>
    <property type="match status" value="2"/>
</dbReference>
<dbReference type="GO" id="GO:0000981">
    <property type="term" value="F:DNA-binding transcription factor activity, RNA polymerase II-specific"/>
    <property type="evidence" value="ECO:0007669"/>
    <property type="project" value="TreeGrafter"/>
</dbReference>
<reference evidence="9" key="1">
    <citation type="submission" date="2021-10" db="EMBL/GenBank/DDBJ databases">
        <title>Tropical sea cucumber genome reveals ecological adaptation and Cuvierian tubules defense mechanism.</title>
        <authorList>
            <person name="Chen T."/>
        </authorList>
    </citation>
    <scope>NUCLEOTIDE SEQUENCE</scope>
    <source>
        <strain evidence="9">Nanhai2018</strain>
        <tissue evidence="9">Muscle</tissue>
    </source>
</reference>
<sequence>MKWKWTKTFFFATFHLPNFVPQKVNFLPTFEAVPFVFLSIGADRLQNIPPETDEDRKRTRCKFCNRQFTLAPTRRRHELIHLGIKPFGCNYCSKRFYRTDHLKLHEKTHEIRPRKPRKNTCPKCGTGGFSDLHGLYIHLMAEHVE</sequence>
<keyword evidence="10" id="KW-1185">Reference proteome</keyword>
<dbReference type="AlphaFoldDB" id="A0A9Q1H466"/>
<dbReference type="EMBL" id="JAIZAY010000012">
    <property type="protein sequence ID" value="KAJ8032233.1"/>
    <property type="molecule type" value="Genomic_DNA"/>
</dbReference>
<evidence type="ECO:0000256" key="6">
    <source>
        <dbReference type="ARBA" id="ARBA00023242"/>
    </source>
</evidence>
<keyword evidence="3" id="KW-0677">Repeat</keyword>
<comment type="subcellular location">
    <subcellularLocation>
        <location evidence="1">Nucleus</location>
    </subcellularLocation>
</comment>
<comment type="caution">
    <text evidence="9">The sequence shown here is derived from an EMBL/GenBank/DDBJ whole genome shotgun (WGS) entry which is preliminary data.</text>
</comment>
<name>A0A9Q1H466_HOLLE</name>
<gene>
    <name evidence="9" type="ORF">HOLleu_25702</name>
</gene>
<proteinExistence type="predicted"/>
<dbReference type="InterPro" id="IPR036236">
    <property type="entry name" value="Znf_C2H2_sf"/>
</dbReference>
<feature type="domain" description="C2H2-type" evidence="8">
    <location>
        <begin position="59"/>
        <end position="86"/>
    </location>
</feature>
<evidence type="ECO:0000313" key="9">
    <source>
        <dbReference type="EMBL" id="KAJ8032233.1"/>
    </source>
</evidence>
<dbReference type="PANTHER" id="PTHR24394">
    <property type="entry name" value="ZINC FINGER PROTEIN"/>
    <property type="match status" value="1"/>
</dbReference>
<evidence type="ECO:0000256" key="2">
    <source>
        <dbReference type="ARBA" id="ARBA00022723"/>
    </source>
</evidence>
<evidence type="ECO:0000256" key="3">
    <source>
        <dbReference type="ARBA" id="ARBA00022737"/>
    </source>
</evidence>
<organism evidence="9 10">
    <name type="scientific">Holothuria leucospilota</name>
    <name type="common">Black long sea cucumber</name>
    <name type="synonym">Mertensiothuria leucospilota</name>
    <dbReference type="NCBI Taxonomy" id="206669"/>
    <lineage>
        <taxon>Eukaryota</taxon>
        <taxon>Metazoa</taxon>
        <taxon>Echinodermata</taxon>
        <taxon>Eleutherozoa</taxon>
        <taxon>Echinozoa</taxon>
        <taxon>Holothuroidea</taxon>
        <taxon>Aspidochirotacea</taxon>
        <taxon>Aspidochirotida</taxon>
        <taxon>Holothuriidae</taxon>
        <taxon>Holothuria</taxon>
    </lineage>
</organism>
<dbReference type="PROSITE" id="PS00028">
    <property type="entry name" value="ZINC_FINGER_C2H2_1"/>
    <property type="match status" value="2"/>
</dbReference>
<dbReference type="Gene3D" id="3.30.160.60">
    <property type="entry name" value="Classic Zinc Finger"/>
    <property type="match status" value="1"/>
</dbReference>
<keyword evidence="4 7" id="KW-0863">Zinc-finger</keyword>